<organism evidence="1">
    <name type="scientific">viral metagenome</name>
    <dbReference type="NCBI Taxonomy" id="1070528"/>
    <lineage>
        <taxon>unclassified sequences</taxon>
        <taxon>metagenomes</taxon>
        <taxon>organismal metagenomes</taxon>
    </lineage>
</organism>
<proteinExistence type="predicted"/>
<dbReference type="AlphaFoldDB" id="A0A6M3LT60"/>
<accession>A0A6M3LT60</accession>
<evidence type="ECO:0000313" key="1">
    <source>
        <dbReference type="EMBL" id="QJA96674.1"/>
    </source>
</evidence>
<name>A0A6M3LT60_9ZZZZ</name>
<reference evidence="1" key="1">
    <citation type="submission" date="2020-03" db="EMBL/GenBank/DDBJ databases">
        <title>The deep terrestrial virosphere.</title>
        <authorList>
            <person name="Holmfeldt K."/>
            <person name="Nilsson E."/>
            <person name="Simone D."/>
            <person name="Lopez-Fernandez M."/>
            <person name="Wu X."/>
            <person name="de Brujin I."/>
            <person name="Lundin D."/>
            <person name="Andersson A."/>
            <person name="Bertilsson S."/>
            <person name="Dopson M."/>
        </authorList>
    </citation>
    <scope>NUCLEOTIDE SEQUENCE</scope>
    <source>
        <strain evidence="1">MM415B07694</strain>
    </source>
</reference>
<gene>
    <name evidence="1" type="ORF">MM415B07694_0003</name>
</gene>
<protein>
    <submittedName>
        <fullName evidence="1">Uncharacterized protein</fullName>
    </submittedName>
</protein>
<dbReference type="EMBL" id="MT143423">
    <property type="protein sequence ID" value="QJA96674.1"/>
    <property type="molecule type" value="Genomic_DNA"/>
</dbReference>
<sequence>MELKNNSYSLPRLGKHPTGADVMEYFEILRVCDDRRAKEMCALMDYMGLEFKDEPAHRIVVKEKKEDKP</sequence>